<keyword evidence="3" id="KW-0479">Metal-binding</keyword>
<keyword evidence="1" id="KW-1003">Cell membrane</keyword>
<evidence type="ECO:0000256" key="2">
    <source>
        <dbReference type="ARBA" id="ARBA00022519"/>
    </source>
</evidence>
<reference evidence="8 9" key="1">
    <citation type="submission" date="2019-08" db="EMBL/GenBank/DDBJ databases">
        <title>In-depth cultivation of the pig gut microbiome towards novel bacterial diversity and tailored functional studies.</title>
        <authorList>
            <person name="Wylensek D."/>
            <person name="Hitch T.C.A."/>
            <person name="Clavel T."/>
        </authorList>
    </citation>
    <scope>NUCLEOTIDE SEQUENCE [LARGE SCALE GENOMIC DNA]</scope>
    <source>
        <strain evidence="8 9">Oil-RF-744-WCA-WT-10</strain>
    </source>
</reference>
<dbReference type="GO" id="GO:0046872">
    <property type="term" value="F:metal ion binding"/>
    <property type="evidence" value="ECO:0007669"/>
    <property type="project" value="UniProtKB-KW"/>
</dbReference>
<dbReference type="InterPro" id="IPR004843">
    <property type="entry name" value="Calcineurin-like_PHP"/>
</dbReference>
<feature type="domain" description="Calcineurin-like phosphoesterase" evidence="7">
    <location>
        <begin position="8"/>
        <end position="213"/>
    </location>
</feature>
<keyword evidence="9" id="KW-1185">Reference proteome</keyword>
<dbReference type="AlphaFoldDB" id="A0A6L5XEX4"/>
<dbReference type="RefSeq" id="WP_154327075.1">
    <property type="nucleotide sequence ID" value="NZ_CP045696.1"/>
</dbReference>
<evidence type="ECO:0000256" key="1">
    <source>
        <dbReference type="ARBA" id="ARBA00022475"/>
    </source>
</evidence>
<name>A0A6L5XEX4_9BACT</name>
<dbReference type="InterPro" id="IPR043461">
    <property type="entry name" value="LpxH-like"/>
</dbReference>
<evidence type="ECO:0000256" key="4">
    <source>
        <dbReference type="ARBA" id="ARBA00022801"/>
    </source>
</evidence>
<dbReference type="InterPro" id="IPR029052">
    <property type="entry name" value="Metallo-depent_PP-like"/>
</dbReference>
<evidence type="ECO:0000259" key="7">
    <source>
        <dbReference type="Pfam" id="PF00149"/>
    </source>
</evidence>
<evidence type="ECO:0000256" key="5">
    <source>
        <dbReference type="ARBA" id="ARBA00023136"/>
    </source>
</evidence>
<keyword evidence="4" id="KW-0378">Hydrolase</keyword>
<dbReference type="Gene3D" id="3.60.21.10">
    <property type="match status" value="1"/>
</dbReference>
<dbReference type="GO" id="GO:0009245">
    <property type="term" value="P:lipid A biosynthetic process"/>
    <property type="evidence" value="ECO:0007669"/>
    <property type="project" value="TreeGrafter"/>
</dbReference>
<comment type="caution">
    <text evidence="8">The sequence shown here is derived from an EMBL/GenBank/DDBJ whole genome shotgun (WGS) entry which is preliminary data.</text>
</comment>
<dbReference type="GO" id="GO:0016020">
    <property type="term" value="C:membrane"/>
    <property type="evidence" value="ECO:0007669"/>
    <property type="project" value="GOC"/>
</dbReference>
<evidence type="ECO:0000256" key="6">
    <source>
        <dbReference type="ARBA" id="ARBA00023211"/>
    </source>
</evidence>
<keyword evidence="5" id="KW-0472">Membrane</keyword>
<sequence length="252" mass="29455">MDSKKVTYFLSDLHLGATYLEDPRGNEARVARFLDSIHDTAQAVYLLGDILDYWYEYKTVVPRGYIRFLGALARLADAGVPVYWMTGNHDVWLFDYLRDEIGLTVLHKHVTTSIMGHEFLLSHGDDVGYQRPMYRFMRMCFNSRVCQVLYAAIHPRWTYAIAHGWSTQNRTHRRQKEMVARIARGVKNLIDFSSEHSQQHPEVKHYVYGHLHTARHEYLATGADVTFLGDWIRQYTYATFDGTQMQLHKYEG</sequence>
<dbReference type="CDD" id="cd07398">
    <property type="entry name" value="MPP_YbbF-LpxH"/>
    <property type="match status" value="1"/>
</dbReference>
<accession>A0A6L5XEX4</accession>
<dbReference type="PANTHER" id="PTHR34990">
    <property type="entry name" value="UDP-2,3-DIACYLGLUCOSAMINE HYDROLASE-RELATED"/>
    <property type="match status" value="1"/>
</dbReference>
<dbReference type="EMBL" id="VULT01000016">
    <property type="protein sequence ID" value="MSS18133.1"/>
    <property type="molecule type" value="Genomic_DNA"/>
</dbReference>
<dbReference type="SUPFAM" id="SSF56300">
    <property type="entry name" value="Metallo-dependent phosphatases"/>
    <property type="match status" value="1"/>
</dbReference>
<dbReference type="PANTHER" id="PTHR34990:SF1">
    <property type="entry name" value="UDP-2,3-DIACYLGLUCOSAMINE HYDROLASE"/>
    <property type="match status" value="1"/>
</dbReference>
<evidence type="ECO:0000313" key="9">
    <source>
        <dbReference type="Proteomes" id="UP000483362"/>
    </source>
</evidence>
<dbReference type="Proteomes" id="UP000483362">
    <property type="component" value="Unassembled WGS sequence"/>
</dbReference>
<keyword evidence="6" id="KW-0464">Manganese</keyword>
<organism evidence="8 9">
    <name type="scientific">Sodaliphilus pleomorphus</name>
    <dbReference type="NCBI Taxonomy" id="2606626"/>
    <lineage>
        <taxon>Bacteria</taxon>
        <taxon>Pseudomonadati</taxon>
        <taxon>Bacteroidota</taxon>
        <taxon>Bacteroidia</taxon>
        <taxon>Bacteroidales</taxon>
        <taxon>Muribaculaceae</taxon>
        <taxon>Sodaliphilus</taxon>
    </lineage>
</organism>
<keyword evidence="2" id="KW-0997">Cell inner membrane</keyword>
<protein>
    <submittedName>
        <fullName evidence="8">UDP-2,3-diacylglucosamine diphosphatase</fullName>
    </submittedName>
</protein>
<proteinExistence type="predicted"/>
<evidence type="ECO:0000313" key="8">
    <source>
        <dbReference type="EMBL" id="MSS18133.1"/>
    </source>
</evidence>
<dbReference type="Pfam" id="PF00149">
    <property type="entry name" value="Metallophos"/>
    <property type="match status" value="1"/>
</dbReference>
<dbReference type="GO" id="GO:0008758">
    <property type="term" value="F:UDP-2,3-diacylglucosamine hydrolase activity"/>
    <property type="evidence" value="ECO:0007669"/>
    <property type="project" value="TreeGrafter"/>
</dbReference>
<evidence type="ECO:0000256" key="3">
    <source>
        <dbReference type="ARBA" id="ARBA00022723"/>
    </source>
</evidence>
<gene>
    <name evidence="8" type="ORF">FYJ29_10245</name>
</gene>